<dbReference type="WBParaSite" id="SSLN_0001353401-mRNA-1">
    <property type="protein sequence ID" value="SSLN_0001353401-mRNA-1"/>
    <property type="gene ID" value="SSLN_0001353401"/>
</dbReference>
<reference evidence="1" key="1">
    <citation type="submission" date="2016-06" db="UniProtKB">
        <authorList>
            <consortium name="WormBaseParasite"/>
        </authorList>
    </citation>
    <scope>IDENTIFICATION</scope>
</reference>
<dbReference type="AlphaFoldDB" id="A0A183T985"/>
<sequence>LGFPSGKSDRLHVRAGQCFLHLGCFLKASEHFSQALHSLADPGLRRLAIDGLAKCKVEQAGDLKVTWRCVRGDPSAEVYASGLTINSTRSTPLLSANTTSGTSVRLFDAGPAKGWTLETTRNVKPGEILLLDLPYASRLKGDCFLTHCYRCYRSGLCGSIDDCAFVSPELWRGNVHVRPRFSRDLIHVLPNSVFARTFDELHPQGLLGCRKGDTTVDRRSLRVPGFDCFSGYAVISSTQDFGVLEDADPVILVATVESILKQTGESDETKHLVRQQVGFCSEECALAAMQPPVSSKNRCGLGYHLYECGGLPCFLLDNYAGWSKLASATGLADTSVGGADMSHLAAACVADTPPALLISAICRVTVPLIFFFGIFN</sequence>
<proteinExistence type="predicted"/>
<organism evidence="1">
    <name type="scientific">Schistocephalus solidus</name>
    <name type="common">Tapeworm</name>
    <dbReference type="NCBI Taxonomy" id="70667"/>
    <lineage>
        <taxon>Eukaryota</taxon>
        <taxon>Metazoa</taxon>
        <taxon>Spiralia</taxon>
        <taxon>Lophotrochozoa</taxon>
        <taxon>Platyhelminthes</taxon>
        <taxon>Cestoda</taxon>
        <taxon>Eucestoda</taxon>
        <taxon>Diphyllobothriidea</taxon>
        <taxon>Diphyllobothriidae</taxon>
        <taxon>Schistocephalus</taxon>
    </lineage>
</organism>
<protein>
    <submittedName>
        <fullName evidence="1">SET domain-containing protein</fullName>
    </submittedName>
</protein>
<name>A0A183T985_SCHSO</name>
<accession>A0A183T985</accession>
<evidence type="ECO:0000313" key="1">
    <source>
        <dbReference type="WBParaSite" id="SSLN_0001353401-mRNA-1"/>
    </source>
</evidence>